<keyword evidence="6" id="KW-1003">Cell membrane</keyword>
<keyword evidence="32" id="KW-1185">Reference proteome</keyword>
<evidence type="ECO:0000256" key="9">
    <source>
        <dbReference type="ARBA" id="ARBA00022723"/>
    </source>
</evidence>
<evidence type="ECO:0000256" key="2">
    <source>
        <dbReference type="ARBA" id="ARBA00004477"/>
    </source>
</evidence>
<keyword evidence="10" id="KW-0999">Mitochondrion inner membrane</keyword>
<keyword evidence="19 27" id="KW-0407">Ion channel</keyword>
<reference evidence="31" key="2">
    <citation type="submission" date="2025-09" db="UniProtKB">
        <authorList>
            <consortium name="Ensembl"/>
        </authorList>
    </citation>
    <scope>IDENTIFICATION</scope>
</reference>
<name>A0A8D2ILC5_VARKO</name>
<evidence type="ECO:0000256" key="4">
    <source>
        <dbReference type="ARBA" id="ARBA00006666"/>
    </source>
</evidence>
<dbReference type="RefSeq" id="XP_044306368.1">
    <property type="nucleotide sequence ID" value="XM_044450433.1"/>
</dbReference>
<evidence type="ECO:0000256" key="7">
    <source>
        <dbReference type="ARBA" id="ARBA00022538"/>
    </source>
</evidence>
<protein>
    <recommendedName>
        <fullName evidence="25">2P domain potassium channel Talk-1</fullName>
    </recommendedName>
    <alternativeName>
        <fullName evidence="24">TWIK-related alkaline pH-activated K(+) channel 1</fullName>
    </alternativeName>
</protein>
<keyword evidence="14 29" id="KW-1133">Transmembrane helix</keyword>
<feature type="transmembrane region" description="Helical" evidence="29">
    <location>
        <begin position="166"/>
        <end position="190"/>
    </location>
</feature>
<dbReference type="KEGG" id="vko:123033701"/>
<dbReference type="GO" id="GO:0032469">
    <property type="term" value="P:endoplasmic reticulum calcium ion homeostasis"/>
    <property type="evidence" value="ECO:0007669"/>
    <property type="project" value="UniProtKB-ARBA"/>
</dbReference>
<feature type="domain" description="Potassium channel" evidence="30">
    <location>
        <begin position="173"/>
        <end position="259"/>
    </location>
</feature>
<dbReference type="FunFam" id="1.10.287.70:FF:000098">
    <property type="entry name" value="Potassium two pore domain channel subfamily K member 16"/>
    <property type="match status" value="1"/>
</dbReference>
<dbReference type="Pfam" id="PF07885">
    <property type="entry name" value="Ion_trans_2"/>
    <property type="match status" value="2"/>
</dbReference>
<keyword evidence="17 29" id="KW-0472">Membrane</keyword>
<feature type="transmembrane region" description="Helical" evidence="29">
    <location>
        <begin position="232"/>
        <end position="255"/>
    </location>
</feature>
<evidence type="ECO:0000256" key="26">
    <source>
        <dbReference type="PIRSR" id="PIRSR038061-1"/>
    </source>
</evidence>
<dbReference type="GO" id="GO:0051279">
    <property type="term" value="P:regulation of release of sequestered calcium ion into cytosol"/>
    <property type="evidence" value="ECO:0007669"/>
    <property type="project" value="UniProtKB-ARBA"/>
</dbReference>
<feature type="transmembrane region" description="Helical" evidence="29">
    <location>
        <begin position="202"/>
        <end position="220"/>
    </location>
</feature>
<dbReference type="GO" id="GO:0005743">
    <property type="term" value="C:mitochondrial inner membrane"/>
    <property type="evidence" value="ECO:0007669"/>
    <property type="project" value="UniProtKB-SubCell"/>
</dbReference>
<evidence type="ECO:0000256" key="6">
    <source>
        <dbReference type="ARBA" id="ARBA00022475"/>
    </source>
</evidence>
<keyword evidence="15 27" id="KW-0406">Ion transport</keyword>
<feature type="transmembrane region" description="Helical" evidence="29">
    <location>
        <begin position="12"/>
        <end position="35"/>
    </location>
</feature>
<dbReference type="GO" id="GO:0015271">
    <property type="term" value="F:outward rectifier potassium channel activity"/>
    <property type="evidence" value="ECO:0007669"/>
    <property type="project" value="TreeGrafter"/>
</dbReference>
<comment type="catalytic activity">
    <reaction evidence="20">
        <text>K(+)(in) = K(+)(out)</text>
        <dbReference type="Rhea" id="RHEA:29463"/>
        <dbReference type="ChEBI" id="CHEBI:29103"/>
    </reaction>
</comment>
<evidence type="ECO:0000256" key="24">
    <source>
        <dbReference type="ARBA" id="ARBA00077792"/>
    </source>
</evidence>
<dbReference type="PRINTS" id="PR01333">
    <property type="entry name" value="2POREKCHANEL"/>
</dbReference>
<evidence type="ECO:0000256" key="23">
    <source>
        <dbReference type="ARBA" id="ARBA00065989"/>
    </source>
</evidence>
<dbReference type="AlphaFoldDB" id="A0A8D2ILC5"/>
<evidence type="ECO:0000256" key="15">
    <source>
        <dbReference type="ARBA" id="ARBA00023065"/>
    </source>
</evidence>
<dbReference type="GO" id="GO:0005789">
    <property type="term" value="C:endoplasmic reticulum membrane"/>
    <property type="evidence" value="ECO:0007669"/>
    <property type="project" value="UniProtKB-SubCell"/>
</dbReference>
<keyword evidence="16" id="KW-0496">Mitochondrion</keyword>
<dbReference type="GeneID" id="123033701"/>
<dbReference type="PIRSF" id="PIRSF038061">
    <property type="entry name" value="K_channel_subfamily_K_type"/>
    <property type="match status" value="1"/>
</dbReference>
<evidence type="ECO:0000256" key="20">
    <source>
        <dbReference type="ARBA" id="ARBA00034430"/>
    </source>
</evidence>
<feature type="glycosylation site" description="N-linked (GlcNAc...) asparagine" evidence="26">
    <location>
        <position position="86"/>
    </location>
</feature>
<dbReference type="OMA" id="WLALIFN"/>
<dbReference type="Gene3D" id="1.10.287.70">
    <property type="match status" value="1"/>
</dbReference>
<keyword evidence="11" id="KW-0256">Endoplasmic reticulum</keyword>
<evidence type="ECO:0000256" key="3">
    <source>
        <dbReference type="ARBA" id="ARBA00004651"/>
    </source>
</evidence>
<accession>A0A8D2ILC5</accession>
<dbReference type="GO" id="GO:0005886">
    <property type="term" value="C:plasma membrane"/>
    <property type="evidence" value="ECO:0007669"/>
    <property type="project" value="UniProtKB-SubCell"/>
</dbReference>
<evidence type="ECO:0000256" key="27">
    <source>
        <dbReference type="RuleBase" id="RU003857"/>
    </source>
</evidence>
<evidence type="ECO:0000256" key="14">
    <source>
        <dbReference type="ARBA" id="ARBA00022989"/>
    </source>
</evidence>
<keyword evidence="18" id="KW-1015">Disulfide bond</keyword>
<evidence type="ECO:0000259" key="30">
    <source>
        <dbReference type="Pfam" id="PF07885"/>
    </source>
</evidence>
<comment type="catalytic activity">
    <reaction evidence="21">
        <text>Rb(+)(in) = Rb(+)(out)</text>
        <dbReference type="Rhea" id="RHEA:78547"/>
        <dbReference type="ChEBI" id="CHEBI:49847"/>
    </reaction>
</comment>
<keyword evidence="9" id="KW-0479">Metal-binding</keyword>
<evidence type="ECO:0000256" key="19">
    <source>
        <dbReference type="ARBA" id="ARBA00023303"/>
    </source>
</evidence>
<proteinExistence type="inferred from homology"/>
<dbReference type="GO" id="GO:0030322">
    <property type="term" value="P:stabilization of membrane potential"/>
    <property type="evidence" value="ECO:0007669"/>
    <property type="project" value="TreeGrafter"/>
</dbReference>
<evidence type="ECO:0000256" key="8">
    <source>
        <dbReference type="ARBA" id="ARBA00022692"/>
    </source>
</evidence>
<dbReference type="Proteomes" id="UP000694545">
    <property type="component" value="Unplaced"/>
</dbReference>
<dbReference type="GO" id="GO:0046872">
    <property type="term" value="F:metal ion binding"/>
    <property type="evidence" value="ECO:0007669"/>
    <property type="project" value="UniProtKB-KW"/>
</dbReference>
<comment type="catalytic activity">
    <reaction evidence="22">
        <text>Cs(+)(in) = Cs(+)(out)</text>
        <dbReference type="Rhea" id="RHEA:78555"/>
        <dbReference type="ChEBI" id="CHEBI:49547"/>
    </reaction>
</comment>
<keyword evidence="5 27" id="KW-0813">Transport</keyword>
<feature type="region of interest" description="Disordered" evidence="28">
    <location>
        <begin position="275"/>
        <end position="294"/>
    </location>
</feature>
<dbReference type="InterPro" id="IPR003280">
    <property type="entry name" value="2pore_dom_K_chnl"/>
</dbReference>
<evidence type="ECO:0000256" key="17">
    <source>
        <dbReference type="ARBA" id="ARBA00023136"/>
    </source>
</evidence>
<comment type="similarity">
    <text evidence="4 27">Belongs to the two pore domain potassium channel (TC 1.A.1.8) family.</text>
</comment>
<keyword evidence="7" id="KW-0633">Potassium transport</keyword>
<evidence type="ECO:0000256" key="5">
    <source>
        <dbReference type="ARBA" id="ARBA00022448"/>
    </source>
</evidence>
<keyword evidence="8 27" id="KW-0812">Transmembrane</keyword>
<comment type="subcellular location">
    <subcellularLocation>
        <location evidence="3">Cell membrane</location>
        <topology evidence="3">Multi-pass membrane protein</topology>
    </subcellularLocation>
    <subcellularLocation>
        <location evidence="2">Endoplasmic reticulum membrane</location>
        <topology evidence="2">Multi-pass membrane protein</topology>
    </subcellularLocation>
    <subcellularLocation>
        <location evidence="1">Mitochondrion inner membrane</location>
        <topology evidence="1">Multi-pass membrane protein</topology>
    </subcellularLocation>
</comment>
<evidence type="ECO:0000313" key="32">
    <source>
        <dbReference type="Proteomes" id="UP000694545"/>
    </source>
</evidence>
<comment type="subunit">
    <text evidence="23">Homodimer; disulfide-linked. Heterodimer with KCNK17 and KCNK5.</text>
</comment>
<reference evidence="31" key="1">
    <citation type="submission" date="2025-08" db="UniProtKB">
        <authorList>
            <consortium name="Ensembl"/>
        </authorList>
    </citation>
    <scope>IDENTIFICATION</scope>
</reference>
<evidence type="ECO:0000313" key="31">
    <source>
        <dbReference type="Ensembl" id="ENSVKKP00000002072.1"/>
    </source>
</evidence>
<dbReference type="PRINTS" id="PR01095">
    <property type="entry name" value="TASKCHANNEL"/>
</dbReference>
<dbReference type="GO" id="GO:0022841">
    <property type="term" value="F:potassium ion leak channel activity"/>
    <property type="evidence" value="ECO:0007669"/>
    <property type="project" value="TreeGrafter"/>
</dbReference>
<feature type="domain" description="Potassium channel" evidence="30">
    <location>
        <begin position="88"/>
        <end position="145"/>
    </location>
</feature>
<dbReference type="PANTHER" id="PTHR11003">
    <property type="entry name" value="POTASSIUM CHANNEL, SUBFAMILY K"/>
    <property type="match status" value="1"/>
</dbReference>
<keyword evidence="12" id="KW-0631">Potassium channel</keyword>
<evidence type="ECO:0000256" key="28">
    <source>
        <dbReference type="SAM" id="MobiDB-lite"/>
    </source>
</evidence>
<dbReference type="InterPro" id="IPR013099">
    <property type="entry name" value="K_chnl_dom"/>
</dbReference>
<evidence type="ECO:0000256" key="25">
    <source>
        <dbReference type="ARBA" id="ARBA00083794"/>
    </source>
</evidence>
<evidence type="ECO:0000256" key="12">
    <source>
        <dbReference type="ARBA" id="ARBA00022826"/>
    </source>
</evidence>
<evidence type="ECO:0000256" key="29">
    <source>
        <dbReference type="SAM" id="Phobius"/>
    </source>
</evidence>
<evidence type="ECO:0000256" key="1">
    <source>
        <dbReference type="ARBA" id="ARBA00004448"/>
    </source>
</evidence>
<organism evidence="31 32">
    <name type="scientific">Varanus komodoensis</name>
    <name type="common">Komodo dragon</name>
    <dbReference type="NCBI Taxonomy" id="61221"/>
    <lineage>
        <taxon>Eukaryota</taxon>
        <taxon>Metazoa</taxon>
        <taxon>Chordata</taxon>
        <taxon>Craniata</taxon>
        <taxon>Vertebrata</taxon>
        <taxon>Euteleostomi</taxon>
        <taxon>Lepidosauria</taxon>
        <taxon>Squamata</taxon>
        <taxon>Bifurcata</taxon>
        <taxon>Unidentata</taxon>
        <taxon>Episquamata</taxon>
        <taxon>Toxicofera</taxon>
        <taxon>Anguimorpha</taxon>
        <taxon>Paleoanguimorpha</taxon>
        <taxon>Varanoidea</taxon>
        <taxon>Varanidae</taxon>
        <taxon>Varanus</taxon>
    </lineage>
</organism>
<evidence type="ECO:0000256" key="21">
    <source>
        <dbReference type="ARBA" id="ARBA00044657"/>
    </source>
</evidence>
<evidence type="ECO:0000256" key="13">
    <source>
        <dbReference type="ARBA" id="ARBA00022958"/>
    </source>
</evidence>
<dbReference type="InterPro" id="IPR003092">
    <property type="entry name" value="2pore_dom_K_chnl_TASK"/>
</dbReference>
<evidence type="ECO:0000256" key="10">
    <source>
        <dbReference type="ARBA" id="ARBA00022792"/>
    </source>
</evidence>
<keyword evidence="13" id="KW-0630">Potassium</keyword>
<dbReference type="Ensembl" id="ENSVKKT00000002138.1">
    <property type="protein sequence ID" value="ENSVKKP00000002072.1"/>
    <property type="gene ID" value="ENSVKKG00000001682.1"/>
</dbReference>
<evidence type="ECO:0000256" key="11">
    <source>
        <dbReference type="ARBA" id="ARBA00022824"/>
    </source>
</evidence>
<gene>
    <name evidence="31" type="primary">LOC123033701</name>
</gene>
<evidence type="ECO:0000256" key="18">
    <source>
        <dbReference type="ARBA" id="ARBA00023157"/>
    </source>
</evidence>
<evidence type="ECO:0000256" key="16">
    <source>
        <dbReference type="ARBA" id="ARBA00023128"/>
    </source>
</evidence>
<sequence length="294" mass="33225">MPHLTVCNRRLSWTLTLVLGYLFYLLLGAMVFQLLEKQAEAKTRDQFQLEKLKFLQNYTCLDQQALEQFVQVIMEAWEKGINPEGNSTNPSNWDFSNSFFFAGTVVTTIGYGNLAPSTVPGQVFCVFYALFGVPLNLAFLNQLGKGLSAHLINLERWVHKPGRARIIQALTMVFFLTVGTLLFLVFPPMIFSYVEGWTYGEGFYFTFITLSTIGFGDYVVGTDPNKHYISIYRSLAAIWIVFGLAWLALILNLGADLMEKFLQLNWQKPNPATVEAGATKSEENPEQPRICIPS</sequence>
<dbReference type="OrthoDB" id="297496at2759"/>
<evidence type="ECO:0000256" key="22">
    <source>
        <dbReference type="ARBA" id="ARBA00044691"/>
    </source>
</evidence>
<dbReference type="PANTHER" id="PTHR11003:SF104">
    <property type="entry name" value="POTASSIUM CHANNEL SUBFAMILY K MEMBER 16"/>
    <property type="match status" value="1"/>
</dbReference>
<dbReference type="SUPFAM" id="SSF81324">
    <property type="entry name" value="Voltage-gated potassium channels"/>
    <property type="match status" value="2"/>
</dbReference>